<dbReference type="Gene3D" id="1.20.1250.20">
    <property type="entry name" value="MFS general substrate transporter like domains"/>
    <property type="match status" value="2"/>
</dbReference>
<comment type="catalytic activity">
    <reaction evidence="16">
        <text>L-lysyl-L-lysine(out) = L-lysyl-L-lysine(in)</text>
        <dbReference type="Rhea" id="RHEA:79403"/>
        <dbReference type="ChEBI" id="CHEBI:229956"/>
    </reaction>
</comment>
<dbReference type="PROSITE" id="PS50850">
    <property type="entry name" value="MFS"/>
    <property type="match status" value="1"/>
</dbReference>
<dbReference type="GO" id="GO:0005765">
    <property type="term" value="C:lysosomal membrane"/>
    <property type="evidence" value="ECO:0007669"/>
    <property type="project" value="UniProtKB-SubCell"/>
</dbReference>
<evidence type="ECO:0000256" key="3">
    <source>
        <dbReference type="ARBA" id="ARBA00022448"/>
    </source>
</evidence>
<comment type="subcellular location">
    <subcellularLocation>
        <location evidence="1">Lysosome membrane</location>
        <topology evidence="1">Multi-pass membrane protein</topology>
    </subcellularLocation>
</comment>
<comment type="catalytic activity">
    <reaction evidence="19">
        <text>L-alanyl-L-lysine(out) = L-alanyl-L-lysine(in)</text>
        <dbReference type="Rhea" id="RHEA:79415"/>
        <dbReference type="ChEBI" id="CHEBI:192470"/>
    </reaction>
</comment>
<evidence type="ECO:0000256" key="19">
    <source>
        <dbReference type="ARBA" id="ARBA00044919"/>
    </source>
</evidence>
<comment type="similarity">
    <text evidence="2">Belongs to the major facilitator superfamily.</text>
</comment>
<dbReference type="PANTHER" id="PTHR23512:SF3">
    <property type="entry name" value="MAJOR FACILITATOR SUPERFAMILY DOMAIN-CONTAINING PROTEIN 1"/>
    <property type="match status" value="1"/>
</dbReference>
<evidence type="ECO:0000256" key="8">
    <source>
        <dbReference type="ARBA" id="ARBA00044876"/>
    </source>
</evidence>
<evidence type="ECO:0000256" key="9">
    <source>
        <dbReference type="ARBA" id="ARBA00044878"/>
    </source>
</evidence>
<dbReference type="Pfam" id="PF07690">
    <property type="entry name" value="MFS_1"/>
    <property type="match status" value="1"/>
</dbReference>
<comment type="catalytic activity">
    <reaction evidence="10">
        <text>L-alpha-aminoacyl-L-arginine(out) = L-alpha-aminoacyl-L-arginine(in)</text>
        <dbReference type="Rhea" id="RHEA:79367"/>
        <dbReference type="ChEBI" id="CHEBI:229968"/>
    </reaction>
</comment>
<comment type="function">
    <text evidence="23">Lysosomal dipeptide uniporter that selectively exports lysine, arginine or histidine-containing dipeptides with a net positive charge from the lysosome lumen into the cytosol. Could play a role in a specific type of protein O-glycosylation indirectly regulating macrophages migration and tissue invasion. Also essential for liver homeostasis.</text>
</comment>
<name>A0A1M7ZE75_9HYPH</name>
<comment type="catalytic activity">
    <reaction evidence="15">
        <text>L-arginyl-L-alpha-amino acid(out) = L-arginyl-L-alpha-amino acid(in)</text>
        <dbReference type="Rhea" id="RHEA:79371"/>
        <dbReference type="ChEBI" id="CHEBI:84315"/>
    </reaction>
</comment>
<dbReference type="InterPro" id="IPR052187">
    <property type="entry name" value="MFSD1"/>
</dbReference>
<comment type="catalytic activity">
    <reaction evidence="9">
        <text>L-histidyl-glycine(out) = L-histidyl-glycine(in)</text>
        <dbReference type="Rhea" id="RHEA:79395"/>
        <dbReference type="ChEBI" id="CHEBI:229957"/>
    </reaction>
</comment>
<evidence type="ECO:0000256" key="4">
    <source>
        <dbReference type="ARBA" id="ARBA00022692"/>
    </source>
</evidence>
<evidence type="ECO:0000256" key="21">
    <source>
        <dbReference type="ARBA" id="ARBA00044985"/>
    </source>
</evidence>
<dbReference type="AlphaFoldDB" id="A0A1M7ZE75"/>
<feature type="transmembrane region" description="Helical" evidence="25">
    <location>
        <begin position="322"/>
        <end position="344"/>
    </location>
</feature>
<accession>A0A1M7ZE75</accession>
<feature type="transmembrane region" description="Helical" evidence="25">
    <location>
        <begin position="141"/>
        <end position="165"/>
    </location>
</feature>
<evidence type="ECO:0000256" key="23">
    <source>
        <dbReference type="ARBA" id="ARBA00045709"/>
    </source>
</evidence>
<feature type="transmembrane region" description="Helical" evidence="25">
    <location>
        <begin position="171"/>
        <end position="195"/>
    </location>
</feature>
<feature type="transmembrane region" description="Helical" evidence="25">
    <location>
        <begin position="356"/>
        <end position="376"/>
    </location>
</feature>
<protein>
    <recommendedName>
        <fullName evidence="21">Lysosomal dipeptide transporter MFSD1</fullName>
    </recommendedName>
    <alternativeName>
        <fullName evidence="22">Major facilitator superfamily domain-containing protein 1</fullName>
    </alternativeName>
</protein>
<dbReference type="EMBL" id="FRXO01000002">
    <property type="protein sequence ID" value="SHO63109.1"/>
    <property type="molecule type" value="Genomic_DNA"/>
</dbReference>
<comment type="catalytic activity">
    <reaction evidence="12">
        <text>L-lysyl-L-alpha-amino acid(out) = L-lysyl-L-alpha-amino acid(in)</text>
        <dbReference type="Rhea" id="RHEA:79387"/>
        <dbReference type="ChEBI" id="CHEBI:229965"/>
    </reaction>
</comment>
<evidence type="ECO:0000256" key="13">
    <source>
        <dbReference type="ARBA" id="ARBA00044893"/>
    </source>
</evidence>
<evidence type="ECO:0000256" key="18">
    <source>
        <dbReference type="ARBA" id="ARBA00044912"/>
    </source>
</evidence>
<proteinExistence type="inferred from homology"/>
<keyword evidence="28" id="KW-1185">Reference proteome</keyword>
<dbReference type="InterPro" id="IPR011701">
    <property type="entry name" value="MFS"/>
</dbReference>
<keyword evidence="3" id="KW-0813">Transport</keyword>
<feature type="transmembrane region" description="Helical" evidence="25">
    <location>
        <begin position="12"/>
        <end position="34"/>
    </location>
</feature>
<feature type="transmembrane region" description="Helical" evidence="25">
    <location>
        <begin position="396"/>
        <end position="418"/>
    </location>
</feature>
<feature type="transmembrane region" description="Helical" evidence="25">
    <location>
        <begin position="46"/>
        <end position="67"/>
    </location>
</feature>
<dbReference type="InterPro" id="IPR036259">
    <property type="entry name" value="MFS_trans_sf"/>
</dbReference>
<dbReference type="PANTHER" id="PTHR23512">
    <property type="entry name" value="MAJOR FACILITATOR SUPERFAMILY DOMAIN-CONTAINING PROTEIN 1"/>
    <property type="match status" value="1"/>
</dbReference>
<feature type="transmembrane region" description="Helical" evidence="25">
    <location>
        <begin position="87"/>
        <end position="104"/>
    </location>
</feature>
<sequence>MITEEREGGFQGAVSLRGWIVWGTAALFYLYEFFVRVAPSSMEPELQAHFGLTAAALGAAAGTYYMIYSPMQLLSGTVIDRFGPRNVLVISALICTAGAFLQIAGSSPSLLVAARFCQGLGSAFAFVGTMYVAAEWFPRSMLALLSGLTTSLGMAGAIIGNAGIATVVETLGWQAALLFAGFVGITITVLILVIVPRRQPRPAAAHAVPHVKKPSIIEALRIVYSNPQSWYIGIVGATLYMPLSILGALWGAEYVSAITGGTKLDATGAISMMYVGWLVGGPVAGYVSDRYGIRRRMLMGASIATLFMTLIIAMLPSMSLPIAYVVMLLLGFASTSQVVCFAAAVEHNPAKVTGTAIAATNMIIMLIGGIGEWAFGELLDLFGTATPGGVTYPAEAYHYAILLLPILSGIGLVAAMMLTEVSRSEHIHSTAEAAAKAAEA</sequence>
<evidence type="ECO:0000256" key="10">
    <source>
        <dbReference type="ARBA" id="ARBA00044881"/>
    </source>
</evidence>
<comment type="catalytic activity">
    <reaction evidence="11">
        <text>L-alpha-aminoacyl-L-histidine(out) = L-alpha-aminoacyl-L-histidine(in)</text>
        <dbReference type="Rhea" id="RHEA:79375"/>
        <dbReference type="ChEBI" id="CHEBI:229967"/>
    </reaction>
</comment>
<feature type="domain" description="Major facilitator superfamily (MFS) profile" evidence="26">
    <location>
        <begin position="20"/>
        <end position="423"/>
    </location>
</feature>
<comment type="catalytic activity">
    <reaction evidence="20">
        <text>L-lysyl-glycine(out) = L-lysyl-glycine(in)</text>
        <dbReference type="Rhea" id="RHEA:79407"/>
        <dbReference type="ChEBI" id="CHEBI:191202"/>
    </reaction>
</comment>
<feature type="transmembrane region" description="Helical" evidence="25">
    <location>
        <begin position="230"/>
        <end position="252"/>
    </location>
</feature>
<evidence type="ECO:0000256" key="25">
    <source>
        <dbReference type="SAM" id="Phobius"/>
    </source>
</evidence>
<keyword evidence="4 25" id="KW-0812">Transmembrane</keyword>
<feature type="transmembrane region" description="Helical" evidence="25">
    <location>
        <begin position="298"/>
        <end position="316"/>
    </location>
</feature>
<evidence type="ECO:0000256" key="15">
    <source>
        <dbReference type="ARBA" id="ARBA00044899"/>
    </source>
</evidence>
<dbReference type="Proteomes" id="UP000186406">
    <property type="component" value="Unassembled WGS sequence"/>
</dbReference>
<evidence type="ECO:0000313" key="27">
    <source>
        <dbReference type="EMBL" id="SHO63109.1"/>
    </source>
</evidence>
<comment type="catalytic activity">
    <reaction evidence="13">
        <text>L-alpha-aminoacyl-L-lysine(out) = L-alpha-aminoacyl-L-lysine(in)</text>
        <dbReference type="Rhea" id="RHEA:79383"/>
        <dbReference type="ChEBI" id="CHEBI:229966"/>
    </reaction>
</comment>
<reference evidence="27 28" key="1">
    <citation type="submission" date="2016-12" db="EMBL/GenBank/DDBJ databases">
        <authorList>
            <person name="Song W.-J."/>
            <person name="Kurnit D.M."/>
        </authorList>
    </citation>
    <scope>NUCLEOTIDE SEQUENCE [LARGE SCALE GENOMIC DNA]</scope>
    <source>
        <strain evidence="27 28">DSM 19599</strain>
    </source>
</reference>
<evidence type="ECO:0000256" key="6">
    <source>
        <dbReference type="ARBA" id="ARBA00023136"/>
    </source>
</evidence>
<evidence type="ECO:0000256" key="24">
    <source>
        <dbReference type="ARBA" id="ARBA00046376"/>
    </source>
</evidence>
<evidence type="ECO:0000256" key="17">
    <source>
        <dbReference type="ARBA" id="ARBA00044903"/>
    </source>
</evidence>
<evidence type="ECO:0000256" key="2">
    <source>
        <dbReference type="ARBA" id="ARBA00008335"/>
    </source>
</evidence>
<organism evidence="27 28">
    <name type="scientific">Pseudoxanthobacter soli DSM 19599</name>
    <dbReference type="NCBI Taxonomy" id="1123029"/>
    <lineage>
        <taxon>Bacteria</taxon>
        <taxon>Pseudomonadati</taxon>
        <taxon>Pseudomonadota</taxon>
        <taxon>Alphaproteobacteria</taxon>
        <taxon>Hyphomicrobiales</taxon>
        <taxon>Segnochrobactraceae</taxon>
        <taxon>Pseudoxanthobacter</taxon>
    </lineage>
</organism>
<comment type="catalytic activity">
    <reaction evidence="8">
        <text>L-lysyl-L-alanine(out) = L-lysyl-L-alanine(in)</text>
        <dbReference type="Rhea" id="RHEA:79399"/>
        <dbReference type="ChEBI" id="CHEBI:229954"/>
    </reaction>
</comment>
<feature type="transmembrane region" description="Helical" evidence="25">
    <location>
        <begin position="264"/>
        <end position="286"/>
    </location>
</feature>
<dbReference type="STRING" id="1123029.SAMN02745172_01274"/>
<comment type="catalytic activity">
    <reaction evidence="14">
        <text>L-aspartyl-L-lysine(out) = L-aspartyl-L-lysine(in)</text>
        <dbReference type="Rhea" id="RHEA:79411"/>
        <dbReference type="ChEBI" id="CHEBI:229953"/>
    </reaction>
</comment>
<evidence type="ECO:0000256" key="7">
    <source>
        <dbReference type="ARBA" id="ARBA00023228"/>
    </source>
</evidence>
<dbReference type="SUPFAM" id="SSF103473">
    <property type="entry name" value="MFS general substrate transporter"/>
    <property type="match status" value="1"/>
</dbReference>
<evidence type="ECO:0000259" key="26">
    <source>
        <dbReference type="PROSITE" id="PS50850"/>
    </source>
</evidence>
<evidence type="ECO:0000256" key="1">
    <source>
        <dbReference type="ARBA" id="ARBA00004155"/>
    </source>
</evidence>
<evidence type="ECO:0000256" key="12">
    <source>
        <dbReference type="ARBA" id="ARBA00044891"/>
    </source>
</evidence>
<evidence type="ECO:0000256" key="5">
    <source>
        <dbReference type="ARBA" id="ARBA00022989"/>
    </source>
</evidence>
<comment type="subunit">
    <text evidence="24">Homodimer. Interacts with lysosomal protein GLMP (via lumenal domain); the interaction starts while both proteins are still in the endoplasmic reticulum and is required for stabilization of MFSD1 in lysosomes but has no direct effect on its targeting to lysosomes or transporter activity.</text>
</comment>
<evidence type="ECO:0000313" key="28">
    <source>
        <dbReference type="Proteomes" id="UP000186406"/>
    </source>
</evidence>
<comment type="catalytic activity">
    <reaction evidence="18">
        <text>L-histidyl-L-alpha-amino acid(out) = L-histidyl-L-alpha-amino acid(in)</text>
        <dbReference type="Rhea" id="RHEA:79379"/>
        <dbReference type="ChEBI" id="CHEBI:229964"/>
    </reaction>
</comment>
<keyword evidence="7" id="KW-0458">Lysosome</keyword>
<dbReference type="GO" id="GO:0022857">
    <property type="term" value="F:transmembrane transporter activity"/>
    <property type="evidence" value="ECO:0007669"/>
    <property type="project" value="InterPro"/>
</dbReference>
<feature type="transmembrane region" description="Helical" evidence="25">
    <location>
        <begin position="110"/>
        <end position="134"/>
    </location>
</feature>
<evidence type="ECO:0000256" key="16">
    <source>
        <dbReference type="ARBA" id="ARBA00044900"/>
    </source>
</evidence>
<evidence type="ECO:0000256" key="20">
    <source>
        <dbReference type="ARBA" id="ARBA00044924"/>
    </source>
</evidence>
<gene>
    <name evidence="27" type="ORF">SAMN02745172_01274</name>
</gene>
<evidence type="ECO:0000256" key="14">
    <source>
        <dbReference type="ARBA" id="ARBA00044898"/>
    </source>
</evidence>
<keyword evidence="6 25" id="KW-0472">Membrane</keyword>
<evidence type="ECO:0000256" key="11">
    <source>
        <dbReference type="ARBA" id="ARBA00044884"/>
    </source>
</evidence>
<keyword evidence="5 25" id="KW-1133">Transmembrane helix</keyword>
<dbReference type="InterPro" id="IPR020846">
    <property type="entry name" value="MFS_dom"/>
</dbReference>
<comment type="catalytic activity">
    <reaction evidence="17">
        <text>L-arginyl-glycine(out) = L-arginyl-glycine(in)</text>
        <dbReference type="Rhea" id="RHEA:79391"/>
        <dbReference type="ChEBI" id="CHEBI:229955"/>
    </reaction>
</comment>
<dbReference type="RefSeq" id="WP_175563623.1">
    <property type="nucleotide sequence ID" value="NZ_FRXO01000002.1"/>
</dbReference>
<evidence type="ECO:0000256" key="22">
    <source>
        <dbReference type="ARBA" id="ARBA00045018"/>
    </source>
</evidence>